<evidence type="ECO:0000256" key="9">
    <source>
        <dbReference type="RuleBase" id="RU003884"/>
    </source>
</evidence>
<dbReference type="GO" id="GO:0015473">
    <property type="term" value="F:fimbrial usher porin activity"/>
    <property type="evidence" value="ECO:0007669"/>
    <property type="project" value="InterPro"/>
</dbReference>
<dbReference type="Pfam" id="PF00577">
    <property type="entry name" value="Usher"/>
    <property type="match status" value="1"/>
</dbReference>
<name>A0A7H9KBN6_9ESCH</name>
<dbReference type="InterPro" id="IPR042186">
    <property type="entry name" value="FimD_plug_dom"/>
</dbReference>
<evidence type="ECO:0000256" key="4">
    <source>
        <dbReference type="ARBA" id="ARBA00022452"/>
    </source>
</evidence>
<dbReference type="InterPro" id="IPR025949">
    <property type="entry name" value="PapC-like_C"/>
</dbReference>
<evidence type="ECO:0000313" key="15">
    <source>
        <dbReference type="Proteomes" id="UP000512115"/>
    </source>
</evidence>
<dbReference type="InterPro" id="IPR000015">
    <property type="entry name" value="Fimb_usher"/>
</dbReference>
<evidence type="ECO:0000256" key="10">
    <source>
        <dbReference type="SAM" id="MobiDB-lite"/>
    </source>
</evidence>
<evidence type="ECO:0000259" key="12">
    <source>
        <dbReference type="Pfam" id="PF13953"/>
    </source>
</evidence>
<keyword evidence="7 9" id="KW-0472">Membrane</keyword>
<dbReference type="FunFam" id="2.60.40.3110:FF:000001">
    <property type="entry name" value="Putative fimbrial outer membrane usher"/>
    <property type="match status" value="1"/>
</dbReference>
<dbReference type="EMBL" id="CP056159">
    <property type="protein sequence ID" value="QLV02756.1"/>
    <property type="molecule type" value="Genomic_DNA"/>
</dbReference>
<evidence type="ECO:0000259" key="13">
    <source>
        <dbReference type="Pfam" id="PF13954"/>
    </source>
</evidence>
<evidence type="ECO:0000256" key="7">
    <source>
        <dbReference type="ARBA" id="ARBA00023136"/>
    </source>
</evidence>
<dbReference type="InterPro" id="IPR025885">
    <property type="entry name" value="PapC_N"/>
</dbReference>
<dbReference type="InterPro" id="IPR043142">
    <property type="entry name" value="PapC-like_C_sf"/>
</dbReference>
<feature type="chain" id="PRO_5028837556" evidence="11">
    <location>
        <begin position="30"/>
        <end position="875"/>
    </location>
</feature>
<reference evidence="14 15" key="1">
    <citation type="submission" date="2020-06" db="EMBL/GenBank/DDBJ databases">
        <title>REHAB project genomes.</title>
        <authorList>
            <person name="Shaw L.P."/>
        </authorList>
    </citation>
    <scope>NUCLEOTIDE SEQUENCE [LARGE SCALE GENOMIC DNA]</scope>
    <source>
        <strain evidence="14 15">RHBSTW-00814</strain>
    </source>
</reference>
<dbReference type="Gene3D" id="2.60.40.3110">
    <property type="match status" value="1"/>
</dbReference>
<keyword evidence="6 11" id="KW-0732">Signal</keyword>
<dbReference type="GO" id="GO:0009279">
    <property type="term" value="C:cell outer membrane"/>
    <property type="evidence" value="ECO:0007669"/>
    <property type="project" value="UniProtKB-SubCell"/>
</dbReference>
<dbReference type="PANTHER" id="PTHR30451">
    <property type="entry name" value="OUTER MEMBRANE USHER PROTEIN"/>
    <property type="match status" value="1"/>
</dbReference>
<dbReference type="Gene3D" id="2.60.40.2070">
    <property type="match status" value="1"/>
</dbReference>
<evidence type="ECO:0000256" key="5">
    <source>
        <dbReference type="ARBA" id="ARBA00022692"/>
    </source>
</evidence>
<evidence type="ECO:0000256" key="2">
    <source>
        <dbReference type="ARBA" id="ARBA00008064"/>
    </source>
</evidence>
<keyword evidence="5 9" id="KW-0812">Transmembrane</keyword>
<feature type="domain" description="PapC N-terminal" evidence="13">
    <location>
        <begin position="34"/>
        <end position="180"/>
    </location>
</feature>
<organism evidence="14 15">
    <name type="scientific">Escherichia marmotae</name>
    <dbReference type="NCBI Taxonomy" id="1499973"/>
    <lineage>
        <taxon>Bacteria</taxon>
        <taxon>Pseudomonadati</taxon>
        <taxon>Pseudomonadota</taxon>
        <taxon>Gammaproteobacteria</taxon>
        <taxon>Enterobacterales</taxon>
        <taxon>Enterobacteriaceae</taxon>
        <taxon>Escherichia</taxon>
    </lineage>
</organism>
<dbReference type="PROSITE" id="PS01151">
    <property type="entry name" value="FIMBRIAL_USHER"/>
    <property type="match status" value="1"/>
</dbReference>
<dbReference type="GO" id="GO:0009297">
    <property type="term" value="P:pilus assembly"/>
    <property type="evidence" value="ECO:0007669"/>
    <property type="project" value="InterPro"/>
</dbReference>
<sequence length="875" mass="97046">MQHHAPFRLRILSLAIMMTLTGLSGKSNAEEAVEFNTQFLDVKGGTKIDLGKFSHKGYVLPGNYNLQVVVNKYPLAEENDIHWYPKEDDPSNSFPCLSPDVISKLGLKPELVETLQWIKDGQCLQPGQIEGMVIQANLSQSQLEVTIPQAWLEYTDAEWDPPSRWDEGIPGLIFDYNMNAQVRHQQNDGVDEHDITANGTVGGNLGAWRLRADWQASYLNTSDSEGQDLRDWEWSRYYAWRALPGLGAKLTLGEDALASNIFDTFNYLGASVQTDDQMLPPNLRGYAPDISGVARTNAKVTVTQQGRVIYESQVPAGPFHIQDINEAVSGDLHVRIEEQSGQVQEYDVSTAAIPFLTRQGMVRYKGTVGRPQDWNHHAEGNAFAAGEASWGFANSWSLYGGAVGEEHYQAVAIGIGRDMAVLGALALDVTHSRTQLPEAGEYGHGTLQGNSYRISYAKDFDQLNSRFTFAGYRFSEENYMTMSEYLDALHDDNVRAGHDKEMYTVSYSQNFSDPALNVYLTWNRRTYWDRGDQNNYNLMVSHYFDVGSMKNMSLSLTAYRSEYDNESDDGVYVSLMIPWGNDKSISYNGMFSDDDNSSQVSYYQRLNDRSNYQLSLGQSGNNTRAEGYYSHEGSYVDVDVSANYQEGDYTSAGLTMRGGATLTAKGGALHRTNLSGGSRILVDTGGVADVPIGGYNSPVYSNRFGKAVLTDVNDYYRNQIRIDINQLPEDAEATQSTVQATLTEGAIGYREFGVISGEKAMAVLRMENGDSPPFGAEVKNSHQQQIGLVDDDGHVYLAGVKAGENLQVYWSGEKQCDVSLPDPLPKNLFSGLLLPCQLANPDKPRPAMEIKPIIQEQTQRITPSAKPEALSDNAY</sequence>
<evidence type="ECO:0000256" key="1">
    <source>
        <dbReference type="ARBA" id="ARBA00004571"/>
    </source>
</evidence>
<comment type="similarity">
    <text evidence="2 9">Belongs to the fimbrial export usher family.</text>
</comment>
<gene>
    <name evidence="14" type="ORF">HV284_17670</name>
</gene>
<feature type="domain" description="PapC-like C-terminal" evidence="12">
    <location>
        <begin position="763"/>
        <end position="819"/>
    </location>
</feature>
<protein>
    <submittedName>
        <fullName evidence="14">Outer membrane usher protein</fullName>
    </submittedName>
</protein>
<keyword evidence="8 9" id="KW-0998">Cell outer membrane</keyword>
<dbReference type="Proteomes" id="UP000512115">
    <property type="component" value="Chromosome"/>
</dbReference>
<proteinExistence type="inferred from homology"/>
<dbReference type="NCBIfam" id="NF011812">
    <property type="entry name" value="PRK15284.1"/>
    <property type="match status" value="1"/>
</dbReference>
<dbReference type="Gene3D" id="2.60.40.2610">
    <property type="entry name" value="Outer membrane usher protein FimD, plug domain"/>
    <property type="match status" value="1"/>
</dbReference>
<dbReference type="Pfam" id="PF13954">
    <property type="entry name" value="PapC_N"/>
    <property type="match status" value="1"/>
</dbReference>
<dbReference type="SUPFAM" id="SSF141729">
    <property type="entry name" value="FimD N-terminal domain-like"/>
    <property type="match status" value="1"/>
</dbReference>
<dbReference type="PANTHER" id="PTHR30451:SF10">
    <property type="entry name" value="OUTER MEMBRANE USHER PROTEIN YFCU-RELATED"/>
    <property type="match status" value="1"/>
</dbReference>
<accession>A0A7H9KBN6</accession>
<dbReference type="AlphaFoldDB" id="A0A7H9KBN6"/>
<evidence type="ECO:0000313" key="14">
    <source>
        <dbReference type="EMBL" id="QLV02756.1"/>
    </source>
</evidence>
<evidence type="ECO:0000256" key="6">
    <source>
        <dbReference type="ARBA" id="ARBA00022729"/>
    </source>
</evidence>
<evidence type="ECO:0000256" key="3">
    <source>
        <dbReference type="ARBA" id="ARBA00022448"/>
    </source>
</evidence>
<dbReference type="InterPro" id="IPR037224">
    <property type="entry name" value="PapC_N_sf"/>
</dbReference>
<dbReference type="InterPro" id="IPR018030">
    <property type="entry name" value="Fimbrial_membr_usher_CS"/>
</dbReference>
<keyword evidence="4" id="KW-1134">Transmembrane beta strand</keyword>
<dbReference type="RefSeq" id="WP_181474298.1">
    <property type="nucleotide sequence ID" value="NZ_CP056159.1"/>
</dbReference>
<feature type="signal peptide" evidence="11">
    <location>
        <begin position="1"/>
        <end position="29"/>
    </location>
</feature>
<dbReference type="Gene3D" id="3.10.20.410">
    <property type="match status" value="1"/>
</dbReference>
<evidence type="ECO:0000256" key="11">
    <source>
        <dbReference type="SAM" id="SignalP"/>
    </source>
</evidence>
<keyword evidence="3 9" id="KW-0813">Transport</keyword>
<feature type="region of interest" description="Disordered" evidence="10">
    <location>
        <begin position="853"/>
        <end position="875"/>
    </location>
</feature>
<evidence type="ECO:0000256" key="8">
    <source>
        <dbReference type="ARBA" id="ARBA00023237"/>
    </source>
</evidence>
<dbReference type="Pfam" id="PF13953">
    <property type="entry name" value="PapC_C"/>
    <property type="match status" value="1"/>
</dbReference>
<comment type="subcellular location">
    <subcellularLocation>
        <location evidence="1 9">Cell outer membrane</location>
        <topology evidence="1 9">Multi-pass membrane protein</topology>
    </subcellularLocation>
</comment>
<keyword evidence="9" id="KW-1029">Fimbrium biogenesis</keyword>